<evidence type="ECO:0000256" key="2">
    <source>
        <dbReference type="ARBA" id="ARBA00023315"/>
    </source>
</evidence>
<dbReference type="InterPro" id="IPR023213">
    <property type="entry name" value="CAT-like_dom_sf"/>
</dbReference>
<dbReference type="PANTHER" id="PTHR31625">
    <property type="match status" value="1"/>
</dbReference>
<gene>
    <name evidence="4" type="ORF">DH2020_022862</name>
</gene>
<comment type="caution">
    <text evidence="4">The sequence shown here is derived from an EMBL/GenBank/DDBJ whole genome shotgun (WGS) entry which is preliminary data.</text>
</comment>
<name>A0ABR0W853_REHGL</name>
<organism evidence="4 5">
    <name type="scientific">Rehmannia glutinosa</name>
    <name type="common">Chinese foxglove</name>
    <dbReference type="NCBI Taxonomy" id="99300"/>
    <lineage>
        <taxon>Eukaryota</taxon>
        <taxon>Viridiplantae</taxon>
        <taxon>Streptophyta</taxon>
        <taxon>Embryophyta</taxon>
        <taxon>Tracheophyta</taxon>
        <taxon>Spermatophyta</taxon>
        <taxon>Magnoliopsida</taxon>
        <taxon>eudicotyledons</taxon>
        <taxon>Gunneridae</taxon>
        <taxon>Pentapetalae</taxon>
        <taxon>asterids</taxon>
        <taxon>lamiids</taxon>
        <taxon>Lamiales</taxon>
        <taxon>Orobanchaceae</taxon>
        <taxon>Rehmannieae</taxon>
        <taxon>Rehmannia</taxon>
    </lineage>
</organism>
<accession>A0ABR0W853</accession>
<dbReference type="Proteomes" id="UP001318860">
    <property type="component" value="Unassembled WGS sequence"/>
</dbReference>
<keyword evidence="1" id="KW-0808">Transferase</keyword>
<dbReference type="EMBL" id="JABTTQ020000013">
    <property type="protein sequence ID" value="KAK6142514.1"/>
    <property type="molecule type" value="Genomic_DNA"/>
</dbReference>
<protein>
    <submittedName>
        <fullName evidence="4">Uncharacterized protein</fullName>
    </submittedName>
</protein>
<feature type="region of interest" description="Disordered" evidence="3">
    <location>
        <begin position="298"/>
        <end position="325"/>
    </location>
</feature>
<evidence type="ECO:0000313" key="4">
    <source>
        <dbReference type="EMBL" id="KAK6142514.1"/>
    </source>
</evidence>
<keyword evidence="2" id="KW-0012">Acyltransferase</keyword>
<evidence type="ECO:0000256" key="3">
    <source>
        <dbReference type="SAM" id="MobiDB-lite"/>
    </source>
</evidence>
<sequence length="473" mass="52747">MGLVKGKMLNNVAVAAHFKEQDFSKRMTNHVIISPKIKMSMVEIPTPAVVLERCDIQPSPDTAAELTRPIIHFDMPWFYFHPVQRLLFFDLPCSKPQFLETIVPKLKESLTQTLNHFLPLAGNIIQPLDSAGPFFRFAVGDSVSLTIAESNSDFNHLTGNHPRVSDEFYACVPQLPPAKHTSDDIVFPVLALQITLFPDHGVCFGFTNHHAIGDASSIVRFIKAWASVNKFGDDAKLIDDKLVPYYDRTAVEDPEGLDKIYWNLIKRSRVVESPPISFPLNKLRQTFVITKDEVQKLKTSSRKNGRESTSHLSPSPAPWFGGGNRDGGGRRARVLWLPADCRGRLNPPLPAAYFGNCLAFVKAESTHGSLKGNDGFLAAAECIGEAIQRTVYNEKGILDGAENWPLEFGKLIGKRLFGVAGSPRFDLYDADYGWGRPKKFESPSIDGDTSMSLCKSRDFEGDWRLVCLDLKRI</sequence>
<evidence type="ECO:0000256" key="1">
    <source>
        <dbReference type="ARBA" id="ARBA00022679"/>
    </source>
</evidence>
<dbReference type="Gene3D" id="3.30.559.10">
    <property type="entry name" value="Chloramphenicol acetyltransferase-like domain"/>
    <property type="match status" value="2"/>
</dbReference>
<dbReference type="InterPro" id="IPR051504">
    <property type="entry name" value="Plant_metabolite_acyltrans"/>
</dbReference>
<evidence type="ECO:0000313" key="5">
    <source>
        <dbReference type="Proteomes" id="UP001318860"/>
    </source>
</evidence>
<dbReference type="Pfam" id="PF02458">
    <property type="entry name" value="Transferase"/>
    <property type="match status" value="1"/>
</dbReference>
<proteinExistence type="predicted"/>
<reference evidence="4 5" key="1">
    <citation type="journal article" date="2021" name="Comput. Struct. Biotechnol. J.">
        <title>De novo genome assembly of the potent medicinal plant Rehmannia glutinosa using nanopore technology.</title>
        <authorList>
            <person name="Ma L."/>
            <person name="Dong C."/>
            <person name="Song C."/>
            <person name="Wang X."/>
            <person name="Zheng X."/>
            <person name="Niu Y."/>
            <person name="Chen S."/>
            <person name="Feng W."/>
        </authorList>
    </citation>
    <scope>NUCLEOTIDE SEQUENCE [LARGE SCALE GENOMIC DNA]</scope>
    <source>
        <strain evidence="4">DH-2019</strain>
    </source>
</reference>
<keyword evidence="5" id="KW-1185">Reference proteome</keyword>